<organism evidence="1 2">
    <name type="scientific">Melastoma candidum</name>
    <dbReference type="NCBI Taxonomy" id="119954"/>
    <lineage>
        <taxon>Eukaryota</taxon>
        <taxon>Viridiplantae</taxon>
        <taxon>Streptophyta</taxon>
        <taxon>Embryophyta</taxon>
        <taxon>Tracheophyta</taxon>
        <taxon>Spermatophyta</taxon>
        <taxon>Magnoliopsida</taxon>
        <taxon>eudicotyledons</taxon>
        <taxon>Gunneridae</taxon>
        <taxon>Pentapetalae</taxon>
        <taxon>rosids</taxon>
        <taxon>malvids</taxon>
        <taxon>Myrtales</taxon>
        <taxon>Melastomataceae</taxon>
        <taxon>Melastomatoideae</taxon>
        <taxon>Melastomateae</taxon>
        <taxon>Melastoma</taxon>
    </lineage>
</organism>
<name>A0ACB9RG81_9MYRT</name>
<comment type="caution">
    <text evidence="1">The sequence shown here is derived from an EMBL/GenBank/DDBJ whole genome shotgun (WGS) entry which is preliminary data.</text>
</comment>
<keyword evidence="2" id="KW-1185">Reference proteome</keyword>
<evidence type="ECO:0000313" key="1">
    <source>
        <dbReference type="EMBL" id="KAI4377879.1"/>
    </source>
</evidence>
<protein>
    <submittedName>
        <fullName evidence="1">Uncharacterized protein</fullName>
    </submittedName>
</protein>
<reference evidence="2" key="1">
    <citation type="journal article" date="2023" name="Front. Plant Sci.">
        <title>Chromosomal-level genome assembly of Melastoma candidum provides insights into trichome evolution.</title>
        <authorList>
            <person name="Zhong Y."/>
            <person name="Wu W."/>
            <person name="Sun C."/>
            <person name="Zou P."/>
            <person name="Liu Y."/>
            <person name="Dai S."/>
            <person name="Zhou R."/>
        </authorList>
    </citation>
    <scope>NUCLEOTIDE SEQUENCE [LARGE SCALE GENOMIC DNA]</scope>
</reference>
<gene>
    <name evidence="1" type="ORF">MLD38_015440</name>
</gene>
<sequence>MWRWTMSPVAFGLILIYSFPQSLDLSSRPEVSTPVTTLRRLAEGYWLKQSLMSPYSAMWTCPTIQIFDKTWSEIIGKEKVRNCPGGWILKSSGTNLRTKSVTCSASA</sequence>
<evidence type="ECO:0000313" key="2">
    <source>
        <dbReference type="Proteomes" id="UP001057402"/>
    </source>
</evidence>
<dbReference type="EMBL" id="CM042883">
    <property type="protein sequence ID" value="KAI4377879.1"/>
    <property type="molecule type" value="Genomic_DNA"/>
</dbReference>
<dbReference type="Proteomes" id="UP001057402">
    <property type="component" value="Chromosome 4"/>
</dbReference>
<accession>A0ACB9RG81</accession>
<proteinExistence type="predicted"/>